<dbReference type="EMBL" id="JAHQIW010007477">
    <property type="protein sequence ID" value="KAJ1374652.1"/>
    <property type="molecule type" value="Genomic_DNA"/>
</dbReference>
<keyword evidence="3" id="KW-1185">Reference proteome</keyword>
<sequence length="107" mass="11830">MGGCGTQQPPTSTVSSIAGHHPNGRFTSPQMTSSERLSQLTVDRSRSEKKLSWEQIRSLHMHELRLGEYACEVTHKINESRAMIREGRGSVADDARAILIPLTNTLS</sequence>
<accession>A0AAD5REB8</accession>
<gene>
    <name evidence="2" type="ORF">KIN20_037384</name>
</gene>
<comment type="caution">
    <text evidence="2">The sequence shown here is derived from an EMBL/GenBank/DDBJ whole genome shotgun (WGS) entry which is preliminary data.</text>
</comment>
<dbReference type="AlphaFoldDB" id="A0AAD5REB8"/>
<evidence type="ECO:0000256" key="1">
    <source>
        <dbReference type="SAM" id="MobiDB-lite"/>
    </source>
</evidence>
<feature type="region of interest" description="Disordered" evidence="1">
    <location>
        <begin position="1"/>
        <end position="46"/>
    </location>
</feature>
<reference evidence="2" key="1">
    <citation type="submission" date="2021-06" db="EMBL/GenBank/DDBJ databases">
        <title>Parelaphostrongylus tenuis whole genome reference sequence.</title>
        <authorList>
            <person name="Garwood T.J."/>
            <person name="Larsen P.A."/>
            <person name="Fountain-Jones N.M."/>
            <person name="Garbe J.R."/>
            <person name="Macchietto M.G."/>
            <person name="Kania S.A."/>
            <person name="Gerhold R.W."/>
            <person name="Richards J.E."/>
            <person name="Wolf T.M."/>
        </authorList>
    </citation>
    <scope>NUCLEOTIDE SEQUENCE</scope>
    <source>
        <strain evidence="2">MNPRO001-30</strain>
        <tissue evidence="2">Meninges</tissue>
    </source>
</reference>
<protein>
    <submittedName>
        <fullName evidence="2">Uncharacterized protein</fullName>
    </submittedName>
</protein>
<feature type="compositionally biased region" description="Polar residues" evidence="1">
    <location>
        <begin position="25"/>
        <end position="42"/>
    </location>
</feature>
<name>A0AAD5REB8_PARTN</name>
<feature type="compositionally biased region" description="Polar residues" evidence="1">
    <location>
        <begin position="1"/>
        <end position="16"/>
    </location>
</feature>
<proteinExistence type="predicted"/>
<dbReference type="Proteomes" id="UP001196413">
    <property type="component" value="Unassembled WGS sequence"/>
</dbReference>
<evidence type="ECO:0000313" key="3">
    <source>
        <dbReference type="Proteomes" id="UP001196413"/>
    </source>
</evidence>
<organism evidence="2 3">
    <name type="scientific">Parelaphostrongylus tenuis</name>
    <name type="common">Meningeal worm</name>
    <dbReference type="NCBI Taxonomy" id="148309"/>
    <lineage>
        <taxon>Eukaryota</taxon>
        <taxon>Metazoa</taxon>
        <taxon>Ecdysozoa</taxon>
        <taxon>Nematoda</taxon>
        <taxon>Chromadorea</taxon>
        <taxon>Rhabditida</taxon>
        <taxon>Rhabditina</taxon>
        <taxon>Rhabditomorpha</taxon>
        <taxon>Strongyloidea</taxon>
        <taxon>Metastrongylidae</taxon>
        <taxon>Parelaphostrongylus</taxon>
    </lineage>
</organism>
<evidence type="ECO:0000313" key="2">
    <source>
        <dbReference type="EMBL" id="KAJ1374652.1"/>
    </source>
</evidence>